<dbReference type="Pfam" id="PF13439">
    <property type="entry name" value="Glyco_transf_4"/>
    <property type="match status" value="1"/>
</dbReference>
<accession>A0ABW5E3G2</accession>
<organism evidence="4 5">
    <name type="scientific">Rubritalea spongiae</name>
    <dbReference type="NCBI Taxonomy" id="430797"/>
    <lineage>
        <taxon>Bacteria</taxon>
        <taxon>Pseudomonadati</taxon>
        <taxon>Verrucomicrobiota</taxon>
        <taxon>Verrucomicrobiia</taxon>
        <taxon>Verrucomicrobiales</taxon>
        <taxon>Rubritaleaceae</taxon>
        <taxon>Rubritalea</taxon>
    </lineage>
</organism>
<evidence type="ECO:0000313" key="4">
    <source>
        <dbReference type="EMBL" id="MFD2274964.1"/>
    </source>
</evidence>
<evidence type="ECO:0000259" key="2">
    <source>
        <dbReference type="Pfam" id="PF00534"/>
    </source>
</evidence>
<keyword evidence="5" id="KW-1185">Reference proteome</keyword>
<dbReference type="EC" id="2.4.-.-" evidence="4"/>
<dbReference type="EMBL" id="JBHUJC010000001">
    <property type="protein sequence ID" value="MFD2274964.1"/>
    <property type="molecule type" value="Genomic_DNA"/>
</dbReference>
<evidence type="ECO:0000259" key="3">
    <source>
        <dbReference type="Pfam" id="PF13439"/>
    </source>
</evidence>
<feature type="domain" description="Glycosyltransferase subfamily 4-like N-terminal" evidence="3">
    <location>
        <begin position="18"/>
        <end position="188"/>
    </location>
</feature>
<feature type="domain" description="Glycosyl transferase family 1" evidence="2">
    <location>
        <begin position="204"/>
        <end position="320"/>
    </location>
</feature>
<gene>
    <name evidence="4" type="ORF">ACFSQZ_00645</name>
</gene>
<dbReference type="Gene3D" id="3.40.50.2000">
    <property type="entry name" value="Glycogen Phosphorylase B"/>
    <property type="match status" value="2"/>
</dbReference>
<dbReference type="Pfam" id="PF00534">
    <property type="entry name" value="Glycos_transf_1"/>
    <property type="match status" value="1"/>
</dbReference>
<dbReference type="PANTHER" id="PTHR46401">
    <property type="entry name" value="GLYCOSYLTRANSFERASE WBBK-RELATED"/>
    <property type="match status" value="1"/>
</dbReference>
<dbReference type="SUPFAM" id="SSF53756">
    <property type="entry name" value="UDP-Glycosyltransferase/glycogen phosphorylase"/>
    <property type="match status" value="1"/>
</dbReference>
<name>A0ABW5E3G2_9BACT</name>
<dbReference type="InterPro" id="IPR028098">
    <property type="entry name" value="Glyco_trans_4-like_N"/>
</dbReference>
<dbReference type="GO" id="GO:0016757">
    <property type="term" value="F:glycosyltransferase activity"/>
    <property type="evidence" value="ECO:0007669"/>
    <property type="project" value="UniProtKB-KW"/>
</dbReference>
<dbReference type="InterPro" id="IPR001296">
    <property type="entry name" value="Glyco_trans_1"/>
</dbReference>
<reference evidence="5" key="1">
    <citation type="journal article" date="2019" name="Int. J. Syst. Evol. Microbiol.">
        <title>The Global Catalogue of Microorganisms (GCM) 10K type strain sequencing project: providing services to taxonomists for standard genome sequencing and annotation.</title>
        <authorList>
            <consortium name="The Broad Institute Genomics Platform"/>
            <consortium name="The Broad Institute Genome Sequencing Center for Infectious Disease"/>
            <person name="Wu L."/>
            <person name="Ma J."/>
        </authorList>
    </citation>
    <scope>NUCLEOTIDE SEQUENCE [LARGE SCALE GENOMIC DNA]</scope>
    <source>
        <strain evidence="5">JCM 16545</strain>
    </source>
</reference>
<evidence type="ECO:0000256" key="1">
    <source>
        <dbReference type="ARBA" id="ARBA00022679"/>
    </source>
</evidence>
<dbReference type="Proteomes" id="UP001597297">
    <property type="component" value="Unassembled WGS sequence"/>
</dbReference>
<keyword evidence="1 4" id="KW-0808">Transferase</keyword>
<keyword evidence="4" id="KW-0328">Glycosyltransferase</keyword>
<dbReference type="PANTHER" id="PTHR46401:SF2">
    <property type="entry name" value="GLYCOSYLTRANSFERASE WBBK-RELATED"/>
    <property type="match status" value="1"/>
</dbReference>
<dbReference type="RefSeq" id="WP_377096210.1">
    <property type="nucleotide sequence ID" value="NZ_JBHSJM010000001.1"/>
</dbReference>
<dbReference type="CDD" id="cd03801">
    <property type="entry name" value="GT4_PimA-like"/>
    <property type="match status" value="1"/>
</dbReference>
<comment type="caution">
    <text evidence="4">The sequence shown here is derived from an EMBL/GenBank/DDBJ whole genome shotgun (WGS) entry which is preliminary data.</text>
</comment>
<proteinExistence type="predicted"/>
<evidence type="ECO:0000313" key="5">
    <source>
        <dbReference type="Proteomes" id="UP001597297"/>
    </source>
</evidence>
<sequence length="380" mass="42132">MSGSIWHITWEDIGSSSGGLGVACSELVEALPESHVLVSAAGLIEGRESSYSSYYSDSAIAAVDYERALGKLVSGQLLPYAGIDQDVWRFNLALLGLKRGSLEALHVHDWHGILAAVALKRILKIPLVLHFHSTQRERLGGHVNDFISGLEQWGASQSDSLISVSNHAAAKLVRSFSIEPEKVRVVHNSSKFSNRLGNQLCEVRKRRVLFVGRLCEQKAPLFMVEVMRQLYSISNDYSFLFAGSGEELEKLQCVVDFYGFGAAVDWVEHQSHCDVGQYYRDASFVCMTSYQEPFGLVALEAAQMGVPVLVTEQCGVAELLPSAPRFSLERAKSWSDYLHRAHVDAGYYFKICKSLQKEAASYTWQDAAEKVLAIYAKLLD</sequence>
<protein>
    <submittedName>
        <fullName evidence="4">Glycosyltransferase family 4 protein</fullName>
        <ecNumber evidence="4">2.4.-.-</ecNumber>
    </submittedName>
</protein>